<dbReference type="EMBL" id="PDCK01000042">
    <property type="protein sequence ID" value="PRQ39161.1"/>
    <property type="molecule type" value="Genomic_DNA"/>
</dbReference>
<dbReference type="OrthoDB" id="270970at2759"/>
<feature type="compositionally biased region" description="Pro residues" evidence="1">
    <location>
        <begin position="182"/>
        <end position="215"/>
    </location>
</feature>
<protein>
    <submittedName>
        <fullName evidence="3">Putative C2 domain-containing protein</fullName>
    </submittedName>
</protein>
<proteinExistence type="predicted"/>
<feature type="compositionally biased region" description="Pro residues" evidence="1">
    <location>
        <begin position="222"/>
        <end position="237"/>
    </location>
</feature>
<dbReference type="CDD" id="cd04051">
    <property type="entry name" value="C2_SRC2_like"/>
    <property type="match status" value="1"/>
</dbReference>
<dbReference type="Proteomes" id="UP000238479">
    <property type="component" value="Chromosome 4"/>
</dbReference>
<dbReference type="OMA" id="TAYPPGH"/>
<dbReference type="Pfam" id="PF00168">
    <property type="entry name" value="C2"/>
    <property type="match status" value="1"/>
</dbReference>
<dbReference type="STRING" id="74649.A0A2P6QYB0"/>
<evidence type="ECO:0000259" key="2">
    <source>
        <dbReference type="PROSITE" id="PS50004"/>
    </source>
</evidence>
<keyword evidence="4" id="KW-1185">Reference proteome</keyword>
<evidence type="ECO:0000256" key="1">
    <source>
        <dbReference type="SAM" id="MobiDB-lite"/>
    </source>
</evidence>
<comment type="caution">
    <text evidence="3">The sequence shown here is derived from an EMBL/GenBank/DDBJ whole genome shotgun (WGS) entry which is preliminary data.</text>
</comment>
<dbReference type="Gene3D" id="2.60.40.150">
    <property type="entry name" value="C2 domain"/>
    <property type="match status" value="1"/>
</dbReference>
<reference evidence="3 4" key="1">
    <citation type="journal article" date="2018" name="Nat. Genet.">
        <title>The Rosa genome provides new insights in the design of modern roses.</title>
        <authorList>
            <person name="Bendahmane M."/>
        </authorList>
    </citation>
    <scope>NUCLEOTIDE SEQUENCE [LARGE SCALE GENOMIC DNA]</scope>
    <source>
        <strain evidence="4">cv. Old Blush</strain>
    </source>
</reference>
<feature type="domain" description="C2" evidence="2">
    <location>
        <begin position="1"/>
        <end position="114"/>
    </location>
</feature>
<name>A0A2P6QYB0_ROSCH</name>
<dbReference type="InterPro" id="IPR044750">
    <property type="entry name" value="C2_SRC2/BAP"/>
</dbReference>
<accession>A0A2P6QYB0</accession>
<gene>
    <name evidence="3" type="ORF">RchiOBHm_Chr4g0422011</name>
</gene>
<dbReference type="PROSITE" id="PS50004">
    <property type="entry name" value="C2"/>
    <property type="match status" value="1"/>
</dbReference>
<dbReference type="AlphaFoldDB" id="A0A2P6QYB0"/>
<dbReference type="PANTHER" id="PTHR32246">
    <property type="entry name" value="INGRESSION PROTEIN FIC1"/>
    <property type="match status" value="1"/>
</dbReference>
<evidence type="ECO:0000313" key="4">
    <source>
        <dbReference type="Proteomes" id="UP000238479"/>
    </source>
</evidence>
<dbReference type="InterPro" id="IPR000008">
    <property type="entry name" value="C2_dom"/>
</dbReference>
<dbReference type="SMART" id="SM00239">
    <property type="entry name" value="C2"/>
    <property type="match status" value="1"/>
</dbReference>
<sequence length="296" mass="30983">MEQRTLELELVSAKDLKDVNLISKMDVYAVVSLDGDAYYGKQKTKTKVVRACGTNPSFNFPMRFTVDDTLTQQNRLSLQVKLVCERSLGDKDIGVVYVPVKELFDSADPKNMKFISYQVRRPSGKPKGELSFSYKFGEKVAAPVPEVAKKGEPVTAYPVGGPSAPAYGAYPLQATSSSGSGYPPPQPGYGYPPPPPAGAGYPEAPPPGYGYPPQQPGYAYPPQQPGYGYPPPPPGYGYPPVQQVQQPEKKKSKFGMGLGAGLLGGALGGLLIGDMISDGGGGCGGGGCGGGGCGGF</sequence>
<evidence type="ECO:0000313" key="3">
    <source>
        <dbReference type="EMBL" id="PRQ39161.1"/>
    </source>
</evidence>
<dbReference type="Gramene" id="PRQ39161">
    <property type="protein sequence ID" value="PRQ39161"/>
    <property type="gene ID" value="RchiOBHm_Chr4g0422011"/>
</dbReference>
<dbReference type="GO" id="GO:0006952">
    <property type="term" value="P:defense response"/>
    <property type="evidence" value="ECO:0007669"/>
    <property type="project" value="InterPro"/>
</dbReference>
<dbReference type="PANTHER" id="PTHR32246:SF173">
    <property type="entry name" value="C2 DOMAIN-CONTAINING PROTEIN"/>
    <property type="match status" value="1"/>
</dbReference>
<dbReference type="SUPFAM" id="SSF49562">
    <property type="entry name" value="C2 domain (Calcium/lipid-binding domain, CaLB)"/>
    <property type="match status" value="1"/>
</dbReference>
<organism evidence="3 4">
    <name type="scientific">Rosa chinensis</name>
    <name type="common">China rose</name>
    <dbReference type="NCBI Taxonomy" id="74649"/>
    <lineage>
        <taxon>Eukaryota</taxon>
        <taxon>Viridiplantae</taxon>
        <taxon>Streptophyta</taxon>
        <taxon>Embryophyta</taxon>
        <taxon>Tracheophyta</taxon>
        <taxon>Spermatophyta</taxon>
        <taxon>Magnoliopsida</taxon>
        <taxon>eudicotyledons</taxon>
        <taxon>Gunneridae</taxon>
        <taxon>Pentapetalae</taxon>
        <taxon>rosids</taxon>
        <taxon>fabids</taxon>
        <taxon>Rosales</taxon>
        <taxon>Rosaceae</taxon>
        <taxon>Rosoideae</taxon>
        <taxon>Rosoideae incertae sedis</taxon>
        <taxon>Rosa</taxon>
    </lineage>
</organism>
<dbReference type="InterPro" id="IPR035892">
    <property type="entry name" value="C2_domain_sf"/>
</dbReference>
<feature type="region of interest" description="Disordered" evidence="1">
    <location>
        <begin position="170"/>
        <end position="251"/>
    </location>
</feature>